<evidence type="ECO:0000313" key="2">
    <source>
        <dbReference type="EMBL" id="KRL68913.1"/>
    </source>
</evidence>
<dbReference type="Gene3D" id="3.30.1330.30">
    <property type="match status" value="1"/>
</dbReference>
<accession>A0A0R1SI94</accession>
<dbReference type="SUPFAM" id="SSF55315">
    <property type="entry name" value="L30e-like"/>
    <property type="match status" value="1"/>
</dbReference>
<comment type="caution">
    <text evidence="2">The sequence shown here is derived from an EMBL/GenBank/DDBJ whole genome shotgun (WGS) entry which is preliminary data.</text>
</comment>
<gene>
    <name evidence="2" type="ORF">FC85_GL002129</name>
</gene>
<evidence type="ECO:0000313" key="3">
    <source>
        <dbReference type="Proteomes" id="UP000052013"/>
    </source>
</evidence>
<dbReference type="Proteomes" id="UP000052013">
    <property type="component" value="Unassembled WGS sequence"/>
</dbReference>
<proteinExistence type="predicted"/>
<sequence length="105" mass="11780">MENKQAILNFLGIARRASKLVSGQDKLLSEIRNSKVHFLFIASDTGESTKKKFTDKSNYYHVPVNNMYTKEVLSNAIGMKRTIVGISDRGMAKKLVELTNNTKGE</sequence>
<feature type="domain" description="Ribosomal protein eL8/eL30/eS12/Gadd45" evidence="1">
    <location>
        <begin position="6"/>
        <end position="94"/>
    </location>
</feature>
<keyword evidence="2" id="KW-0687">Ribonucleoprotein</keyword>
<keyword evidence="2" id="KW-0689">Ribosomal protein</keyword>
<protein>
    <submittedName>
        <fullName evidence="2">Ribosomal protein L7Ae</fullName>
    </submittedName>
</protein>
<dbReference type="NCBIfam" id="NF004078">
    <property type="entry name" value="PRK05583.1"/>
    <property type="match status" value="1"/>
</dbReference>
<dbReference type="EMBL" id="AZEY01000020">
    <property type="protein sequence ID" value="KRL68913.1"/>
    <property type="molecule type" value="Genomic_DNA"/>
</dbReference>
<dbReference type="InterPro" id="IPR029064">
    <property type="entry name" value="Ribosomal_eL30-like_sf"/>
</dbReference>
<dbReference type="AlphaFoldDB" id="A0A0R1SI94"/>
<evidence type="ECO:0000259" key="1">
    <source>
        <dbReference type="Pfam" id="PF01248"/>
    </source>
</evidence>
<dbReference type="RefSeq" id="WP_057863774.1">
    <property type="nucleotide sequence ID" value="NZ_AZEY01000020.1"/>
</dbReference>
<organism evidence="2 3">
    <name type="scientific">Lentilactobacillus diolivorans DSM 14421</name>
    <dbReference type="NCBI Taxonomy" id="1423739"/>
    <lineage>
        <taxon>Bacteria</taxon>
        <taxon>Bacillati</taxon>
        <taxon>Bacillota</taxon>
        <taxon>Bacilli</taxon>
        <taxon>Lactobacillales</taxon>
        <taxon>Lactobacillaceae</taxon>
        <taxon>Lentilactobacillus</taxon>
    </lineage>
</organism>
<dbReference type="PATRIC" id="fig|1423739.3.peg.2218"/>
<reference evidence="2 3" key="1">
    <citation type="journal article" date="2015" name="Genome Announc.">
        <title>Expanding the biotechnology potential of lactobacilli through comparative genomics of 213 strains and associated genera.</title>
        <authorList>
            <person name="Sun Z."/>
            <person name="Harris H.M."/>
            <person name="McCann A."/>
            <person name="Guo C."/>
            <person name="Argimon S."/>
            <person name="Zhang W."/>
            <person name="Yang X."/>
            <person name="Jeffery I.B."/>
            <person name="Cooney J.C."/>
            <person name="Kagawa T.F."/>
            <person name="Liu W."/>
            <person name="Song Y."/>
            <person name="Salvetti E."/>
            <person name="Wrobel A."/>
            <person name="Rasinkangas P."/>
            <person name="Parkhill J."/>
            <person name="Rea M.C."/>
            <person name="O'Sullivan O."/>
            <person name="Ritari J."/>
            <person name="Douillard F.P."/>
            <person name="Paul Ross R."/>
            <person name="Yang R."/>
            <person name="Briner A.E."/>
            <person name="Felis G.E."/>
            <person name="de Vos W.M."/>
            <person name="Barrangou R."/>
            <person name="Klaenhammer T.R."/>
            <person name="Caufield P.W."/>
            <person name="Cui Y."/>
            <person name="Zhang H."/>
            <person name="O'Toole P.W."/>
        </authorList>
    </citation>
    <scope>NUCLEOTIDE SEQUENCE [LARGE SCALE GENOMIC DNA]</scope>
    <source>
        <strain evidence="2 3">DSM 14421</strain>
    </source>
</reference>
<dbReference type="Pfam" id="PF01248">
    <property type="entry name" value="Ribosomal_L7Ae"/>
    <property type="match status" value="1"/>
</dbReference>
<dbReference type="GO" id="GO:0005840">
    <property type="term" value="C:ribosome"/>
    <property type="evidence" value="ECO:0007669"/>
    <property type="project" value="UniProtKB-KW"/>
</dbReference>
<name>A0A0R1SI94_9LACO</name>
<dbReference type="InterPro" id="IPR004038">
    <property type="entry name" value="Ribosomal_eL8/eL30/eS12/Gad45"/>
</dbReference>
<dbReference type="STRING" id="1423739.FC85_GL002129"/>